<dbReference type="EMBL" id="BDGG01000001">
    <property type="protein sequence ID" value="GAU88367.1"/>
    <property type="molecule type" value="Genomic_DNA"/>
</dbReference>
<dbReference type="Proteomes" id="UP000186922">
    <property type="component" value="Unassembled WGS sequence"/>
</dbReference>
<name>A0A1D1UM74_RAMVA</name>
<protein>
    <submittedName>
        <fullName evidence="1">Uncharacterized protein</fullName>
    </submittedName>
</protein>
<organism evidence="1 2">
    <name type="scientific">Ramazzottius varieornatus</name>
    <name type="common">Water bear</name>
    <name type="synonym">Tardigrade</name>
    <dbReference type="NCBI Taxonomy" id="947166"/>
    <lineage>
        <taxon>Eukaryota</taxon>
        <taxon>Metazoa</taxon>
        <taxon>Ecdysozoa</taxon>
        <taxon>Tardigrada</taxon>
        <taxon>Eutardigrada</taxon>
        <taxon>Parachela</taxon>
        <taxon>Hypsibioidea</taxon>
        <taxon>Ramazzottiidae</taxon>
        <taxon>Ramazzottius</taxon>
    </lineage>
</organism>
<evidence type="ECO:0000313" key="2">
    <source>
        <dbReference type="Proteomes" id="UP000186922"/>
    </source>
</evidence>
<evidence type="ECO:0000313" key="1">
    <source>
        <dbReference type="EMBL" id="GAU88367.1"/>
    </source>
</evidence>
<reference evidence="1 2" key="1">
    <citation type="journal article" date="2016" name="Nat. Commun.">
        <title>Extremotolerant tardigrade genome and improved radiotolerance of human cultured cells by tardigrade-unique protein.</title>
        <authorList>
            <person name="Hashimoto T."/>
            <person name="Horikawa D.D."/>
            <person name="Saito Y."/>
            <person name="Kuwahara H."/>
            <person name="Kozuka-Hata H."/>
            <person name="Shin-I T."/>
            <person name="Minakuchi Y."/>
            <person name="Ohishi K."/>
            <person name="Motoyama A."/>
            <person name="Aizu T."/>
            <person name="Enomoto A."/>
            <person name="Kondo K."/>
            <person name="Tanaka S."/>
            <person name="Hara Y."/>
            <person name="Koshikawa S."/>
            <person name="Sagara H."/>
            <person name="Miura T."/>
            <person name="Yokobori S."/>
            <person name="Miyagawa K."/>
            <person name="Suzuki Y."/>
            <person name="Kubo T."/>
            <person name="Oyama M."/>
            <person name="Kohara Y."/>
            <person name="Fujiyama A."/>
            <person name="Arakawa K."/>
            <person name="Katayama T."/>
            <person name="Toyoda A."/>
            <person name="Kunieda T."/>
        </authorList>
    </citation>
    <scope>NUCLEOTIDE SEQUENCE [LARGE SCALE GENOMIC DNA]</scope>
    <source>
        <strain evidence="1 2">YOKOZUNA-1</strain>
    </source>
</reference>
<comment type="caution">
    <text evidence="1">The sequence shown here is derived from an EMBL/GenBank/DDBJ whole genome shotgun (WGS) entry which is preliminary data.</text>
</comment>
<keyword evidence="2" id="KW-1185">Reference proteome</keyword>
<proteinExistence type="predicted"/>
<dbReference type="AlphaFoldDB" id="A0A1D1UM74"/>
<sequence>MSFKFRPSNVPRGIRIVIALYRDRGGIPFRKYTVNSRWGSESRISASKGGSSLNFLVIGDKSLSFGSSWLKVQKPWPTIINQDTQQVPILQAMLLLLDMWSIQRGPIILEP</sequence>
<gene>
    <name evidence="1" type="primary">RvY_01077-1</name>
    <name evidence="1" type="synonym">RvY_01077.1</name>
    <name evidence="1" type="ORF">RvY_01077</name>
</gene>
<accession>A0A1D1UM74</accession>